<dbReference type="OrthoDB" id="1668230at2759"/>
<feature type="compositionally biased region" description="Low complexity" evidence="1">
    <location>
        <begin position="240"/>
        <end position="253"/>
    </location>
</feature>
<feature type="region of interest" description="Disordered" evidence="1">
    <location>
        <begin position="20"/>
        <end position="44"/>
    </location>
</feature>
<organism evidence="2 3">
    <name type="scientific">Guyanagaster necrorhizus</name>
    <dbReference type="NCBI Taxonomy" id="856835"/>
    <lineage>
        <taxon>Eukaryota</taxon>
        <taxon>Fungi</taxon>
        <taxon>Dikarya</taxon>
        <taxon>Basidiomycota</taxon>
        <taxon>Agaricomycotina</taxon>
        <taxon>Agaricomycetes</taxon>
        <taxon>Agaricomycetidae</taxon>
        <taxon>Agaricales</taxon>
        <taxon>Marasmiineae</taxon>
        <taxon>Physalacriaceae</taxon>
        <taxon>Guyanagaster</taxon>
    </lineage>
</organism>
<dbReference type="GO" id="GO:0007166">
    <property type="term" value="P:cell surface receptor signaling pathway"/>
    <property type="evidence" value="ECO:0007669"/>
    <property type="project" value="InterPro"/>
</dbReference>
<name>A0A9P7VNJ2_9AGAR</name>
<dbReference type="CDD" id="cd21037">
    <property type="entry name" value="MLKL_NTD"/>
    <property type="match status" value="1"/>
</dbReference>
<keyword evidence="3" id="KW-1185">Reference proteome</keyword>
<dbReference type="Proteomes" id="UP000812287">
    <property type="component" value="Unassembled WGS sequence"/>
</dbReference>
<dbReference type="Gene3D" id="1.20.930.20">
    <property type="entry name" value="Adaptor protein Cbl, N-terminal domain"/>
    <property type="match status" value="1"/>
</dbReference>
<evidence type="ECO:0000313" key="2">
    <source>
        <dbReference type="EMBL" id="KAG7443813.1"/>
    </source>
</evidence>
<dbReference type="EMBL" id="MU250543">
    <property type="protein sequence ID" value="KAG7443813.1"/>
    <property type="molecule type" value="Genomic_DNA"/>
</dbReference>
<feature type="compositionally biased region" description="Low complexity" evidence="1">
    <location>
        <begin position="260"/>
        <end position="278"/>
    </location>
</feature>
<accession>A0A9P7VNJ2</accession>
<sequence>MSVGTPTSLGELASTSLDKDEFIPKESPKRRHALPAEQKEGWVPTRQRVDRAESSILGNALDVGQKVLMLGEVFLEFAPVPVLEDIAGMLLQIWDTLQLMNRLQCLRLTERCANILLSIRQEIHEAGDMVSTELTLPMSKLALAFSRVRVLLENLISFSSLKAHVKRKQILKQMAACNSRLQDAMGMFNISIQIRTLKHLQESNEERKKEAEVIIESLRRYNALQPTGIREEETTPKPPGLLGLPSTGSRTSLNTGPFKSPLSRSLSSTSEYHSRSTPLLPASS</sequence>
<dbReference type="InterPro" id="IPR036537">
    <property type="entry name" value="Adaptor_Cbl_N_dom_sf"/>
</dbReference>
<dbReference type="AlphaFoldDB" id="A0A9P7VNJ2"/>
<protein>
    <submittedName>
        <fullName evidence="2">Uncharacterized protein</fullName>
    </submittedName>
</protein>
<gene>
    <name evidence="2" type="ORF">BT62DRAFT_902080</name>
</gene>
<evidence type="ECO:0000256" key="1">
    <source>
        <dbReference type="SAM" id="MobiDB-lite"/>
    </source>
</evidence>
<dbReference type="GeneID" id="66105778"/>
<evidence type="ECO:0000313" key="3">
    <source>
        <dbReference type="Proteomes" id="UP000812287"/>
    </source>
</evidence>
<comment type="caution">
    <text evidence="2">The sequence shown here is derived from an EMBL/GenBank/DDBJ whole genome shotgun (WGS) entry which is preliminary data.</text>
</comment>
<reference evidence="2" key="1">
    <citation type="submission" date="2020-11" db="EMBL/GenBank/DDBJ databases">
        <title>Adaptations for nitrogen fixation in a non-lichenized fungal sporocarp promotes dispersal by wood-feeding termites.</title>
        <authorList>
            <consortium name="DOE Joint Genome Institute"/>
            <person name="Koch R.A."/>
            <person name="Yoon G."/>
            <person name="Arayal U."/>
            <person name="Lail K."/>
            <person name="Amirebrahimi M."/>
            <person name="Labutti K."/>
            <person name="Lipzen A."/>
            <person name="Riley R."/>
            <person name="Barry K."/>
            <person name="Henrissat B."/>
            <person name="Grigoriev I.V."/>
            <person name="Herr J.R."/>
            <person name="Aime M.C."/>
        </authorList>
    </citation>
    <scope>NUCLEOTIDE SEQUENCE</scope>
    <source>
        <strain evidence="2">MCA 3950</strain>
    </source>
</reference>
<dbReference type="InterPro" id="IPR059179">
    <property type="entry name" value="MLKL-like_MCAfunc"/>
</dbReference>
<proteinExistence type="predicted"/>
<feature type="region of interest" description="Disordered" evidence="1">
    <location>
        <begin position="225"/>
        <end position="284"/>
    </location>
</feature>
<dbReference type="RefSeq" id="XP_043037313.1">
    <property type="nucleotide sequence ID" value="XM_043183481.1"/>
</dbReference>